<sequence length="286" mass="31783">MAQTDPNGLFAMVELNYQGVFTRNPFFYTVGVKTMFNDVDFSSMTFSECVTFFERFMHEEVKKMYYYESGLSLMDGLNPILDDVEFVAFIFDAYGADGVISVYIDHVGVGVDGWFDDEEADDDHESCIDGENEDNIDKLRNGNVEFNKDVVSMNRTSEDPFLMTPPRSYEAEDFVGEDVEVENVEGGQGEANGVVEDGHGQVNGVIEDGHGQANGVVEDGQGIVNVVVEEAVEVPNVHVQQVRPISDILKRRRRRNSKRILKIKLGKTIGGVDDPGNSKGKALIID</sequence>
<accession>A0AAU9NCF8</accession>
<dbReference type="InterPro" id="IPR058594">
    <property type="entry name" value="PB1-like_dom_pln"/>
</dbReference>
<keyword evidence="3" id="KW-1185">Reference proteome</keyword>
<feature type="domain" description="PB1-like" evidence="1">
    <location>
        <begin position="13"/>
        <end position="106"/>
    </location>
</feature>
<evidence type="ECO:0000259" key="1">
    <source>
        <dbReference type="Pfam" id="PF26130"/>
    </source>
</evidence>
<comment type="caution">
    <text evidence="2">The sequence shown here is derived from an EMBL/GenBank/DDBJ whole genome shotgun (WGS) entry which is preliminary data.</text>
</comment>
<dbReference type="AlphaFoldDB" id="A0AAU9NCF8"/>
<proteinExistence type="predicted"/>
<dbReference type="EMBL" id="CAKMRJ010003334">
    <property type="protein sequence ID" value="CAH1433350.1"/>
    <property type="molecule type" value="Genomic_DNA"/>
</dbReference>
<name>A0AAU9NCF8_9ASTR</name>
<gene>
    <name evidence="2" type="ORF">LVIROSA_LOCUS19945</name>
</gene>
<protein>
    <recommendedName>
        <fullName evidence="1">PB1-like domain-containing protein</fullName>
    </recommendedName>
</protein>
<dbReference type="Pfam" id="PF26130">
    <property type="entry name" value="PB1-like"/>
    <property type="match status" value="1"/>
</dbReference>
<reference evidence="2 3" key="1">
    <citation type="submission" date="2022-01" db="EMBL/GenBank/DDBJ databases">
        <authorList>
            <person name="Xiong W."/>
            <person name="Schranz E."/>
        </authorList>
    </citation>
    <scope>NUCLEOTIDE SEQUENCE [LARGE SCALE GENOMIC DNA]</scope>
</reference>
<dbReference type="Proteomes" id="UP001157418">
    <property type="component" value="Unassembled WGS sequence"/>
</dbReference>
<evidence type="ECO:0000313" key="2">
    <source>
        <dbReference type="EMBL" id="CAH1433350.1"/>
    </source>
</evidence>
<organism evidence="2 3">
    <name type="scientific">Lactuca virosa</name>
    <dbReference type="NCBI Taxonomy" id="75947"/>
    <lineage>
        <taxon>Eukaryota</taxon>
        <taxon>Viridiplantae</taxon>
        <taxon>Streptophyta</taxon>
        <taxon>Embryophyta</taxon>
        <taxon>Tracheophyta</taxon>
        <taxon>Spermatophyta</taxon>
        <taxon>Magnoliopsida</taxon>
        <taxon>eudicotyledons</taxon>
        <taxon>Gunneridae</taxon>
        <taxon>Pentapetalae</taxon>
        <taxon>asterids</taxon>
        <taxon>campanulids</taxon>
        <taxon>Asterales</taxon>
        <taxon>Asteraceae</taxon>
        <taxon>Cichorioideae</taxon>
        <taxon>Cichorieae</taxon>
        <taxon>Lactucinae</taxon>
        <taxon>Lactuca</taxon>
    </lineage>
</organism>
<evidence type="ECO:0000313" key="3">
    <source>
        <dbReference type="Proteomes" id="UP001157418"/>
    </source>
</evidence>